<feature type="region of interest" description="Disordered" evidence="1">
    <location>
        <begin position="1"/>
        <end position="57"/>
    </location>
</feature>
<feature type="compositionally biased region" description="Polar residues" evidence="1">
    <location>
        <begin position="1578"/>
        <end position="1592"/>
    </location>
</feature>
<feature type="compositionally biased region" description="Low complexity" evidence="1">
    <location>
        <begin position="1367"/>
        <end position="1383"/>
    </location>
</feature>
<feature type="region of interest" description="Disordered" evidence="1">
    <location>
        <begin position="1363"/>
        <end position="1387"/>
    </location>
</feature>
<comment type="caution">
    <text evidence="2">The sequence shown here is derived from an EMBL/GenBank/DDBJ whole genome shotgun (WGS) entry which is preliminary data.</text>
</comment>
<evidence type="ECO:0000313" key="2">
    <source>
        <dbReference type="EMBL" id="CAL1533238.1"/>
    </source>
</evidence>
<feature type="compositionally biased region" description="Polar residues" evidence="1">
    <location>
        <begin position="1429"/>
        <end position="1448"/>
    </location>
</feature>
<feature type="region of interest" description="Disordered" evidence="1">
    <location>
        <begin position="588"/>
        <end position="615"/>
    </location>
</feature>
<evidence type="ECO:0000313" key="3">
    <source>
        <dbReference type="Proteomes" id="UP001497497"/>
    </source>
</evidence>
<feature type="region of interest" description="Disordered" evidence="1">
    <location>
        <begin position="262"/>
        <end position="328"/>
    </location>
</feature>
<dbReference type="EMBL" id="CAXITT010000138">
    <property type="protein sequence ID" value="CAL1533238.1"/>
    <property type="molecule type" value="Genomic_DNA"/>
</dbReference>
<feature type="compositionally biased region" description="Low complexity" evidence="1">
    <location>
        <begin position="1179"/>
        <end position="1192"/>
    </location>
</feature>
<feature type="compositionally biased region" description="Basic and acidic residues" evidence="1">
    <location>
        <begin position="262"/>
        <end position="271"/>
    </location>
</feature>
<evidence type="ECO:0000256" key="1">
    <source>
        <dbReference type="SAM" id="MobiDB-lite"/>
    </source>
</evidence>
<proteinExistence type="predicted"/>
<sequence length="1592" mass="176196">MKLRDLVANSLPRVRGRKKKTTSVGSLTPTTPTPPEPPVHRPGQDKTASRYAVANQRTESRDRILETHGITEASWRGNALYRGLDTTPRGVENGTRDLASAYSSSHGIVTSHSAEGFSSQMILMSRSYDARMAVSDFNGSCSHMSSISETGVEPYGSKHEYHHCHYHQHKHHHHHHHHVLAKPMSPLVQNHQEMNACGVAYLPGYKQEVPPKPEPGFFRKSFASFKGMRKTSSRTVREAVENTAENVRCSVCPYPDTATALNERKATEKRPVKPKRKGLKSFSRSKENKEMISIDKGDKSWFSDNDAQNFESSSLPEKYDPSGCASTERPRVRECSVESCSSRLYGGSREGSCAREIDLTGFDSASLSGYESDLPRNKVHRSRSRIKTNPWLPSPQPSLSGGRRGASSDLRESREDIAFLDEPSSRFPRSASFEHQRSGAESFHGSSWNNASDNYNIQRHRSLTPNDVKMTFSCNKSPTPVKKSSWWSPHGLLKGDRLVTDSTAMTAVPTQLNDLNTEVPRSRPTSIVSPNSEFLKLADNLEQLANNISFEYEDMLDSTLESASVYQEDGQVSIQELLTDEENCGVAKRGQSGHLKSDVGTQSAHSPDSGIGCLGSSDGDDAATPCALTESKGVSMECVPAAQLFGNCGDNSVLCVDISHSIKDKSEIPDSKAVAKSSRNASSLFPKASLVSNLFRTKSQNSNVKTKSSWYKAQPKFDDESSATVSESDVDNTSYQEPISTCVTEVSQKKRGSPLPKCKIETNSNNKAPSLMVDERLDIQFQPLHRYIHGTGIVMGSRVSMHEYSSKVITGFGSQAPPPSRLSDPIEAIPRRIIRPCNLKTNSSSSQPGERRMNNMEKSSEHSDVRNSWSEELNFPRNITASECVESPTENWQCDGQLSMCSSQDTVVLEMTLDGTKATRGDAHDPEVKADNDHQTRSRHEDLFVRLIDGDDRSLTQSTVDMASENTSLMDCNLDKLDTSSRDQSFDMSDACVQTDFDDDFARWDEAGSLENFEEKAMDPAESTRLWLLTGNMQGSADTGYSSLTRDSQILMDEDTLFLAGELEEKAASERLSYAESSDRSVKSDKTPRTSFFDLDDSGLAVAPEKSRLSLPEFSNGGDLKNKLPGVTPNPSGVSETLATRSIPQETVNQMFSNIELQFQEIFQQIYEHEKTDCRRNLSDSSDTTLRSSSSDGTCCGEPPSSVTFEKHTSPKDAETGEKRNPDWVLRNAIDQKEIENDRLSLHDYVNIPSSRNMNSSEHCHSSYDVAGKSSRVCSFKPIKQNGSNRTDLNKNDVYSCDQAAPVVPVRVQRPNSERADYLEFLKDAPLKRTHLKRPLFLVPGVGPVDMSSSEQVNMFAKLSSPVSKTPSQLTCSPSSRSPSMSPLVNFSGKKQKFKTGSSKVLEDSLCQTERLQHLTSGRNCYDHLSFPRSPQDSVNQSRNIPPIQNKNRSPHGLVKHPNKGKDACESIHGAQHSVDPAPTAALSSKSPITPLSTVSAKPKKTPAAAGDAADIDNVRSLAAKVMFLRREKDIVYKKIQEAQEDEASRQQQRAQLQRSMQAQRKEALLKTLHDLRDKLQEQSQKLQRQDNSTTV</sequence>
<feature type="region of interest" description="Disordered" evidence="1">
    <location>
        <begin position="1424"/>
        <end position="1505"/>
    </location>
</feature>
<feature type="compositionally biased region" description="Polar residues" evidence="1">
    <location>
        <begin position="302"/>
        <end position="315"/>
    </location>
</feature>
<feature type="region of interest" description="Disordered" evidence="1">
    <location>
        <begin position="1540"/>
        <end position="1592"/>
    </location>
</feature>
<feature type="region of interest" description="Disordered" evidence="1">
    <location>
        <begin position="370"/>
        <end position="410"/>
    </location>
</feature>
<feature type="compositionally biased region" description="Basic and acidic residues" evidence="1">
    <location>
        <begin position="284"/>
        <end position="301"/>
    </location>
</feature>
<feature type="compositionally biased region" description="Basic and acidic residues" evidence="1">
    <location>
        <begin position="1205"/>
        <end position="1222"/>
    </location>
</feature>
<feature type="compositionally biased region" description="Basic and acidic residues" evidence="1">
    <location>
        <begin position="38"/>
        <end position="48"/>
    </location>
</feature>
<feature type="compositionally biased region" description="Basic and acidic residues" evidence="1">
    <location>
        <begin position="849"/>
        <end position="865"/>
    </location>
</feature>
<gene>
    <name evidence="2" type="ORF">GSLYS_00007256001</name>
</gene>
<keyword evidence="3" id="KW-1185">Reference proteome</keyword>
<feature type="compositionally biased region" description="Low complexity" evidence="1">
    <location>
        <begin position="1546"/>
        <end position="1559"/>
    </location>
</feature>
<dbReference type="Proteomes" id="UP001497497">
    <property type="component" value="Unassembled WGS sequence"/>
</dbReference>
<feature type="compositionally biased region" description="Basic and acidic residues" evidence="1">
    <location>
        <begin position="1560"/>
        <end position="1577"/>
    </location>
</feature>
<reference evidence="2 3" key="1">
    <citation type="submission" date="2024-04" db="EMBL/GenBank/DDBJ databases">
        <authorList>
            <consortium name="Genoscope - CEA"/>
            <person name="William W."/>
        </authorList>
    </citation>
    <scope>NUCLEOTIDE SEQUENCE [LARGE SCALE GENOMIC DNA]</scope>
</reference>
<accession>A0AAV2HGY5</accession>
<organism evidence="2 3">
    <name type="scientific">Lymnaea stagnalis</name>
    <name type="common">Great pond snail</name>
    <name type="synonym">Helix stagnalis</name>
    <dbReference type="NCBI Taxonomy" id="6523"/>
    <lineage>
        <taxon>Eukaryota</taxon>
        <taxon>Metazoa</taxon>
        <taxon>Spiralia</taxon>
        <taxon>Lophotrochozoa</taxon>
        <taxon>Mollusca</taxon>
        <taxon>Gastropoda</taxon>
        <taxon>Heterobranchia</taxon>
        <taxon>Euthyneura</taxon>
        <taxon>Panpulmonata</taxon>
        <taxon>Hygrophila</taxon>
        <taxon>Lymnaeoidea</taxon>
        <taxon>Lymnaeidae</taxon>
        <taxon>Lymnaea</taxon>
    </lineage>
</organism>
<feature type="compositionally biased region" description="Polar residues" evidence="1">
    <location>
        <begin position="1482"/>
        <end position="1496"/>
    </location>
</feature>
<protein>
    <submittedName>
        <fullName evidence="2">Uncharacterized protein</fullName>
    </submittedName>
</protein>
<feature type="region of interest" description="Disordered" evidence="1">
    <location>
        <begin position="838"/>
        <end position="868"/>
    </location>
</feature>
<feature type="region of interest" description="Disordered" evidence="1">
    <location>
        <begin position="917"/>
        <end position="937"/>
    </location>
</feature>
<feature type="region of interest" description="Disordered" evidence="1">
    <location>
        <begin position="1110"/>
        <end position="1136"/>
    </location>
</feature>
<feature type="region of interest" description="Disordered" evidence="1">
    <location>
        <begin position="1174"/>
        <end position="1224"/>
    </location>
</feature>
<feature type="compositionally biased region" description="Basic residues" evidence="1">
    <location>
        <begin position="377"/>
        <end position="386"/>
    </location>
</feature>
<feature type="compositionally biased region" description="Polar residues" evidence="1">
    <location>
        <begin position="839"/>
        <end position="848"/>
    </location>
</feature>
<name>A0AAV2HGY5_LYMST</name>